<keyword evidence="2" id="KW-0238">DNA-binding</keyword>
<proteinExistence type="predicted"/>
<dbReference type="GO" id="GO:0000976">
    <property type="term" value="F:transcription cis-regulatory region binding"/>
    <property type="evidence" value="ECO:0007669"/>
    <property type="project" value="TreeGrafter"/>
</dbReference>
<reference evidence="5 6" key="1">
    <citation type="submission" date="2019-02" db="EMBL/GenBank/DDBJ databases">
        <title>Deep-cultivation of Planctomycetes and their phenomic and genomic characterization uncovers novel biology.</title>
        <authorList>
            <person name="Wiegand S."/>
            <person name="Jogler M."/>
            <person name="Boedeker C."/>
            <person name="Pinto D."/>
            <person name="Vollmers J."/>
            <person name="Rivas-Marin E."/>
            <person name="Kohn T."/>
            <person name="Peeters S.H."/>
            <person name="Heuer A."/>
            <person name="Rast P."/>
            <person name="Oberbeckmann S."/>
            <person name="Bunk B."/>
            <person name="Jeske O."/>
            <person name="Meyerdierks A."/>
            <person name="Storesund J.E."/>
            <person name="Kallscheuer N."/>
            <person name="Luecker S."/>
            <person name="Lage O.M."/>
            <person name="Pohl T."/>
            <person name="Merkel B.J."/>
            <person name="Hornburger P."/>
            <person name="Mueller R.-W."/>
            <person name="Bruemmer F."/>
            <person name="Labrenz M."/>
            <person name="Spormann A.M."/>
            <person name="Op den Camp H."/>
            <person name="Overmann J."/>
            <person name="Amann R."/>
            <person name="Jetten M.S.M."/>
            <person name="Mascher T."/>
            <person name="Medema M.H."/>
            <person name="Devos D.P."/>
            <person name="Kaster A.-K."/>
            <person name="Ovreas L."/>
            <person name="Rohde M."/>
            <person name="Galperin M.Y."/>
            <person name="Jogler C."/>
        </authorList>
    </citation>
    <scope>NUCLEOTIDE SEQUENCE [LARGE SCALE GENOMIC DNA]</scope>
    <source>
        <strain evidence="5 6">Pan216</strain>
    </source>
</reference>
<dbReference type="GO" id="GO:0003700">
    <property type="term" value="F:DNA-binding transcription factor activity"/>
    <property type="evidence" value="ECO:0007669"/>
    <property type="project" value="InterPro"/>
</dbReference>
<accession>A0A518B2I0</accession>
<protein>
    <submittedName>
        <fullName evidence="5">Xylose operon regulatory protein</fullName>
    </submittedName>
</protein>
<evidence type="ECO:0000256" key="1">
    <source>
        <dbReference type="ARBA" id="ARBA00023015"/>
    </source>
</evidence>
<evidence type="ECO:0000313" key="6">
    <source>
        <dbReference type="Proteomes" id="UP000317093"/>
    </source>
</evidence>
<dbReference type="Proteomes" id="UP000317093">
    <property type="component" value="Chromosome"/>
</dbReference>
<dbReference type="KEGG" id="knv:Pan216_19980"/>
<dbReference type="Pfam" id="PF13377">
    <property type="entry name" value="Peripla_BP_3"/>
    <property type="match status" value="1"/>
</dbReference>
<dbReference type="CDD" id="cd01543">
    <property type="entry name" value="PBP1_XylR"/>
    <property type="match status" value="1"/>
</dbReference>
<dbReference type="AlphaFoldDB" id="A0A518B2I0"/>
<dbReference type="PANTHER" id="PTHR30146">
    <property type="entry name" value="LACI-RELATED TRANSCRIPTIONAL REPRESSOR"/>
    <property type="match status" value="1"/>
</dbReference>
<dbReference type="SMART" id="SM00342">
    <property type="entry name" value="HTH_ARAC"/>
    <property type="match status" value="1"/>
</dbReference>
<evidence type="ECO:0000259" key="4">
    <source>
        <dbReference type="PROSITE" id="PS01124"/>
    </source>
</evidence>
<dbReference type="PROSITE" id="PS01124">
    <property type="entry name" value="HTH_ARAC_FAMILY_2"/>
    <property type="match status" value="1"/>
</dbReference>
<dbReference type="InterPro" id="IPR018060">
    <property type="entry name" value="HTH_AraC"/>
</dbReference>
<dbReference type="PANTHER" id="PTHR30146:SF24">
    <property type="entry name" value="XYLOSE OPERON REGULATORY PROTEIN"/>
    <property type="match status" value="1"/>
</dbReference>
<dbReference type="SUPFAM" id="SSF46689">
    <property type="entry name" value="Homeodomain-like"/>
    <property type="match status" value="1"/>
</dbReference>
<keyword evidence="3" id="KW-0804">Transcription</keyword>
<dbReference type="InterPro" id="IPR028082">
    <property type="entry name" value="Peripla_BP_I"/>
</dbReference>
<evidence type="ECO:0000313" key="5">
    <source>
        <dbReference type="EMBL" id="QDU61144.1"/>
    </source>
</evidence>
<feature type="domain" description="HTH araC/xylS-type" evidence="4">
    <location>
        <begin position="292"/>
        <end position="390"/>
    </location>
</feature>
<dbReference type="Gene3D" id="3.40.50.2300">
    <property type="match status" value="2"/>
</dbReference>
<dbReference type="EMBL" id="CP036279">
    <property type="protein sequence ID" value="QDU61144.1"/>
    <property type="molecule type" value="Genomic_DNA"/>
</dbReference>
<dbReference type="Gene3D" id="1.10.10.60">
    <property type="entry name" value="Homeodomain-like"/>
    <property type="match status" value="1"/>
</dbReference>
<evidence type="ECO:0000256" key="2">
    <source>
        <dbReference type="ARBA" id="ARBA00023125"/>
    </source>
</evidence>
<organism evidence="5 6">
    <name type="scientific">Kolteria novifilia</name>
    <dbReference type="NCBI Taxonomy" id="2527975"/>
    <lineage>
        <taxon>Bacteria</taxon>
        <taxon>Pseudomonadati</taxon>
        <taxon>Planctomycetota</taxon>
        <taxon>Planctomycetia</taxon>
        <taxon>Kolteriales</taxon>
        <taxon>Kolteriaceae</taxon>
        <taxon>Kolteria</taxon>
    </lineage>
</organism>
<sequence>MALKRKGLRHVAIVMNTNKAYDRQIIAGIARYVHAIGRWSLYIEDDPLARIPQTRQWRGDGIIADLDDLEVARAVGRFSVPIVGLGGGAGGYDDSSEIPYVATDDVRIAEMAVDHLRDRGFRRFAYCGLPSTSVNVWSERRREAFEHRVAALGEASECESFLGRRATMRDWERLQKELTKWIDGLVKPVGLMACNDARARHVLEACRRCGARVPEDVAVIGVDNDELMCELADPPLTSVIQGAEKIGYAAAELLDAFMSGRRRRGSRVVVNPLGIMTRRSTDTLALEDQDLVNAVRYIRDFAGERIGPADVVGHVGLSRSTLDKRFKRLLGHTIAEEIGRCQFARACSLLTSTDLPLKIVARQAGFNNVQYMTTIFRQRAGKSPSKFRSEGH</sequence>
<gene>
    <name evidence="5" type="primary">xylR_4</name>
    <name evidence="5" type="ORF">Pan216_19980</name>
</gene>
<evidence type="ECO:0000256" key="3">
    <source>
        <dbReference type="ARBA" id="ARBA00023163"/>
    </source>
</evidence>
<dbReference type="SUPFAM" id="SSF53822">
    <property type="entry name" value="Periplasmic binding protein-like I"/>
    <property type="match status" value="1"/>
</dbReference>
<dbReference type="InterPro" id="IPR046335">
    <property type="entry name" value="LacI/GalR-like_sensor"/>
</dbReference>
<dbReference type="RefSeq" id="WP_145257776.1">
    <property type="nucleotide sequence ID" value="NZ_CP036279.1"/>
</dbReference>
<dbReference type="OrthoDB" id="9795616at2"/>
<name>A0A518B2I0_9BACT</name>
<dbReference type="Pfam" id="PF12833">
    <property type="entry name" value="HTH_18"/>
    <property type="match status" value="1"/>
</dbReference>
<keyword evidence="1" id="KW-0805">Transcription regulation</keyword>
<dbReference type="InterPro" id="IPR054031">
    <property type="entry name" value="XylR_PBP1"/>
</dbReference>
<keyword evidence="6" id="KW-1185">Reference proteome</keyword>
<dbReference type="InterPro" id="IPR009057">
    <property type="entry name" value="Homeodomain-like_sf"/>
</dbReference>
<dbReference type="Pfam" id="PF22177">
    <property type="entry name" value="PBP1_XylR"/>
    <property type="match status" value="1"/>
</dbReference>